<evidence type="ECO:0000313" key="5">
    <source>
        <dbReference type="EMBL" id="QMW21605.1"/>
    </source>
</evidence>
<dbReference type="EMBL" id="CP059851">
    <property type="protein sequence ID" value="QMW21605.1"/>
    <property type="molecule type" value="Genomic_DNA"/>
</dbReference>
<organism evidence="5 6">
    <name type="scientific">Sandaracinobacteroides saxicola</name>
    <dbReference type="NCBI Taxonomy" id="2759707"/>
    <lineage>
        <taxon>Bacteria</taxon>
        <taxon>Pseudomonadati</taxon>
        <taxon>Pseudomonadota</taxon>
        <taxon>Alphaproteobacteria</taxon>
        <taxon>Sphingomonadales</taxon>
        <taxon>Sphingosinicellaceae</taxon>
        <taxon>Sandaracinobacteroides</taxon>
    </lineage>
</organism>
<comment type="similarity">
    <text evidence="1 2">Belongs to the outer membrane factor (OMF) (TC 1.B.17) family.</text>
</comment>
<dbReference type="RefSeq" id="WP_182294454.1">
    <property type="nucleotide sequence ID" value="NZ_CP059851.1"/>
</dbReference>
<dbReference type="NCBIfam" id="TIGR01845">
    <property type="entry name" value="outer_NodT"/>
    <property type="match status" value="1"/>
</dbReference>
<dbReference type="Pfam" id="PF02321">
    <property type="entry name" value="OEP"/>
    <property type="match status" value="2"/>
</dbReference>
<keyword evidence="3" id="KW-0175">Coiled coil</keyword>
<feature type="coiled-coil region" evidence="3">
    <location>
        <begin position="392"/>
        <end position="422"/>
    </location>
</feature>
<feature type="compositionally biased region" description="Polar residues" evidence="4">
    <location>
        <begin position="498"/>
        <end position="515"/>
    </location>
</feature>
<feature type="region of interest" description="Disordered" evidence="4">
    <location>
        <begin position="494"/>
        <end position="515"/>
    </location>
</feature>
<comment type="subcellular location">
    <subcellularLocation>
        <location evidence="2">Cell membrane</location>
        <topology evidence="2">Lipid-anchor</topology>
    </subcellularLocation>
</comment>
<proteinExistence type="inferred from homology"/>
<dbReference type="InterPro" id="IPR010131">
    <property type="entry name" value="MdtP/NodT-like"/>
</dbReference>
<dbReference type="GO" id="GO:0005886">
    <property type="term" value="C:plasma membrane"/>
    <property type="evidence" value="ECO:0007669"/>
    <property type="project" value="UniProtKB-SubCell"/>
</dbReference>
<accession>A0A7G5IE13</accession>
<dbReference type="InterPro" id="IPR003423">
    <property type="entry name" value="OMP_efflux"/>
</dbReference>
<evidence type="ECO:0000256" key="3">
    <source>
        <dbReference type="SAM" id="Coils"/>
    </source>
</evidence>
<dbReference type="AlphaFoldDB" id="A0A7G5IE13"/>
<dbReference type="PANTHER" id="PTHR30203">
    <property type="entry name" value="OUTER MEMBRANE CATION EFFLUX PROTEIN"/>
    <property type="match status" value="1"/>
</dbReference>
<keyword evidence="2" id="KW-0564">Palmitate</keyword>
<evidence type="ECO:0000256" key="1">
    <source>
        <dbReference type="ARBA" id="ARBA00007613"/>
    </source>
</evidence>
<keyword evidence="6" id="KW-1185">Reference proteome</keyword>
<keyword evidence="2" id="KW-0472">Membrane</keyword>
<sequence>MIPWRTQSNEGLRAVIGITSPLFLAGCMVGPDYAALPPPAPPAFVGEPSRPSPLAEAEVPAEWWRTLGDAMLDELVEEALAANLDIATALARIDEARASRTAVAAGLLPQITGSGSVGESSVSRNTPNGAFLPQRTNPSFNLGANVAWETDLFGGLRRSVEAADARIGGAQASADAVRLATASEVARQYVALRGIQTRLAVADDNIAAARALRDVAREKRIGGIGTALDETRAAAQLELARAAAPPLRTAARTLMHGLAVLTAQPPTALMARLETAIPIPQPPLVVAAGLPASVLLRRPDMRVAERTYAAAVANIGVAKVEALPRLTLTGSGGGSSTALSNLLAAPSLVWQALGTLAGPIFDGGRAKSNIVAARARAEQARLTYQQTALVALREVEDALVALQNDRALLETLTAQAEQTSEAVRLTRIAYRGGIADFTTVLDAERTDAQAKDQLANAKAVAASDLIALYRVLGGGAPMGGVNSDPASRRANAFIKPLSENSVTPRQSVQHEANRE</sequence>
<evidence type="ECO:0000313" key="6">
    <source>
        <dbReference type="Proteomes" id="UP000515292"/>
    </source>
</evidence>
<keyword evidence="2" id="KW-1134">Transmembrane beta strand</keyword>
<reference evidence="5 6" key="1">
    <citation type="submission" date="2020-07" db="EMBL/GenBank/DDBJ databases">
        <title>Complete genome sequence for Sandaracinobacter sp. M6.</title>
        <authorList>
            <person name="Tang Y."/>
            <person name="Liu Q."/>
            <person name="Guo Z."/>
            <person name="Lei P."/>
            <person name="Huang B."/>
        </authorList>
    </citation>
    <scope>NUCLEOTIDE SEQUENCE [LARGE SCALE GENOMIC DNA]</scope>
    <source>
        <strain evidence="5 6">M6</strain>
    </source>
</reference>
<dbReference type="PANTHER" id="PTHR30203:SF25">
    <property type="entry name" value="OUTER MEMBRANE PROTEIN-RELATED"/>
    <property type="match status" value="1"/>
</dbReference>
<protein>
    <submittedName>
        <fullName evidence="5">Efflux transporter outer membrane subunit</fullName>
    </submittedName>
</protein>
<dbReference type="PROSITE" id="PS51257">
    <property type="entry name" value="PROKAR_LIPOPROTEIN"/>
    <property type="match status" value="1"/>
</dbReference>
<name>A0A7G5IE13_9SPHN</name>
<dbReference type="KEGG" id="sand:H3309_09225"/>
<dbReference type="Gene3D" id="1.20.1600.10">
    <property type="entry name" value="Outer membrane efflux proteins (OEP)"/>
    <property type="match status" value="1"/>
</dbReference>
<dbReference type="Proteomes" id="UP000515292">
    <property type="component" value="Chromosome"/>
</dbReference>
<dbReference type="Gene3D" id="2.20.200.10">
    <property type="entry name" value="Outer membrane efflux proteins (OEP)"/>
    <property type="match status" value="1"/>
</dbReference>
<evidence type="ECO:0000256" key="2">
    <source>
        <dbReference type="RuleBase" id="RU362097"/>
    </source>
</evidence>
<keyword evidence="2" id="KW-0449">Lipoprotein</keyword>
<keyword evidence="2" id="KW-0812">Transmembrane</keyword>
<gene>
    <name evidence="5" type="ORF">H3309_09225</name>
</gene>
<dbReference type="GO" id="GO:0015562">
    <property type="term" value="F:efflux transmembrane transporter activity"/>
    <property type="evidence" value="ECO:0007669"/>
    <property type="project" value="InterPro"/>
</dbReference>
<evidence type="ECO:0000256" key="4">
    <source>
        <dbReference type="SAM" id="MobiDB-lite"/>
    </source>
</evidence>
<dbReference type="SUPFAM" id="SSF56954">
    <property type="entry name" value="Outer membrane efflux proteins (OEP)"/>
    <property type="match status" value="1"/>
</dbReference>